<dbReference type="PROSITE" id="PS50262">
    <property type="entry name" value="G_PROTEIN_RECEP_F1_2"/>
    <property type="match status" value="1"/>
</dbReference>
<dbReference type="RefSeq" id="XP_030844679.1">
    <property type="nucleotide sequence ID" value="XM_030988819.1"/>
</dbReference>
<dbReference type="OMA" id="WFSSIAM"/>
<keyword evidence="15" id="KW-1185">Reference proteome</keyword>
<feature type="region of interest" description="Disordered" evidence="11">
    <location>
        <begin position="1006"/>
        <end position="1038"/>
    </location>
</feature>
<dbReference type="FunCoup" id="A0A7M7P250">
    <property type="interactions" value="957"/>
</dbReference>
<dbReference type="SMART" id="SM00369">
    <property type="entry name" value="LRR_TYP"/>
    <property type="match status" value="10"/>
</dbReference>
<feature type="region of interest" description="Disordered" evidence="11">
    <location>
        <begin position="792"/>
        <end position="823"/>
    </location>
</feature>
<dbReference type="AlphaFoldDB" id="A0A7M7P250"/>
<feature type="transmembrane region" description="Helical" evidence="12">
    <location>
        <begin position="535"/>
        <end position="559"/>
    </location>
</feature>
<dbReference type="EnsemblMetazoa" id="XM_030988819">
    <property type="protein sequence ID" value="XP_030844679"/>
    <property type="gene ID" value="LOC576805"/>
</dbReference>
<evidence type="ECO:0000256" key="4">
    <source>
        <dbReference type="ARBA" id="ARBA00022692"/>
    </source>
</evidence>
<organism evidence="14 15">
    <name type="scientific">Strongylocentrotus purpuratus</name>
    <name type="common">Purple sea urchin</name>
    <dbReference type="NCBI Taxonomy" id="7668"/>
    <lineage>
        <taxon>Eukaryota</taxon>
        <taxon>Metazoa</taxon>
        <taxon>Echinodermata</taxon>
        <taxon>Eleutherozoa</taxon>
        <taxon>Echinozoa</taxon>
        <taxon>Echinoidea</taxon>
        <taxon>Euechinoidea</taxon>
        <taxon>Echinacea</taxon>
        <taxon>Camarodonta</taxon>
        <taxon>Echinidea</taxon>
        <taxon>Strongylocentrotidae</taxon>
        <taxon>Strongylocentrotus</taxon>
    </lineage>
</organism>
<dbReference type="Gene3D" id="3.80.10.10">
    <property type="entry name" value="Ribonuclease Inhibitor"/>
    <property type="match status" value="2"/>
</dbReference>
<dbReference type="GO" id="GO:0016500">
    <property type="term" value="F:protein-hormone receptor activity"/>
    <property type="evidence" value="ECO:0007669"/>
    <property type="project" value="InterPro"/>
</dbReference>
<dbReference type="GO" id="GO:0007189">
    <property type="term" value="P:adenylate cyclase-activating G protein-coupled receptor signaling pathway"/>
    <property type="evidence" value="ECO:0000318"/>
    <property type="project" value="GO_Central"/>
</dbReference>
<reference evidence="15" key="1">
    <citation type="submission" date="2015-02" db="EMBL/GenBank/DDBJ databases">
        <title>Genome sequencing for Strongylocentrotus purpuratus.</title>
        <authorList>
            <person name="Murali S."/>
            <person name="Liu Y."/>
            <person name="Vee V."/>
            <person name="English A."/>
            <person name="Wang M."/>
            <person name="Skinner E."/>
            <person name="Han Y."/>
            <person name="Muzny D.M."/>
            <person name="Worley K.C."/>
            <person name="Gibbs R.A."/>
        </authorList>
    </citation>
    <scope>NUCLEOTIDE SEQUENCE</scope>
</reference>
<dbReference type="InterPro" id="IPR032675">
    <property type="entry name" value="LRR_dom_sf"/>
</dbReference>
<dbReference type="OrthoDB" id="1883493at2759"/>
<feature type="transmembrane region" description="Helical" evidence="12">
    <location>
        <begin position="412"/>
        <end position="437"/>
    </location>
</feature>
<dbReference type="PANTHER" id="PTHR24372">
    <property type="entry name" value="GLYCOPROTEIN HORMONE RECEPTOR"/>
    <property type="match status" value="1"/>
</dbReference>
<evidence type="ECO:0000256" key="8">
    <source>
        <dbReference type="ARBA" id="ARBA00023136"/>
    </source>
</evidence>
<proteinExistence type="predicted"/>
<dbReference type="InterPro" id="IPR017452">
    <property type="entry name" value="GPCR_Rhodpsn_7TM"/>
</dbReference>
<evidence type="ECO:0000256" key="2">
    <source>
        <dbReference type="ARBA" id="ARBA00022475"/>
    </source>
</evidence>
<dbReference type="GeneID" id="576805"/>
<dbReference type="PROSITE" id="PS00237">
    <property type="entry name" value="G_PROTEIN_RECEP_F1_1"/>
    <property type="match status" value="1"/>
</dbReference>
<keyword evidence="3" id="KW-0433">Leucine-rich repeat</keyword>
<evidence type="ECO:0000256" key="3">
    <source>
        <dbReference type="ARBA" id="ARBA00022614"/>
    </source>
</evidence>
<dbReference type="PANTHER" id="PTHR24372:SF82">
    <property type="entry name" value="RICKETS"/>
    <property type="match status" value="1"/>
</dbReference>
<dbReference type="InParanoid" id="A0A7M7P250"/>
<sequence length="1088" mass="121867">MVSHSLKSILLDDNAISNLTDDALLTLPDIHRLSLDSNRISQVPEGPLRTAPKLQYLSLANNNINTLRSYAFSNNTRLDTLNLAKNKISYIPDHAFYGLRQLSELHLNNNPIRGVGTKAFTNLSALTVLAISDAKNLQDFPDLNGTFNLQEITLNRCNIKHLPKDLCSHMTSLRKIDLKVNLITSLRGQPFYSLFHLIDLTLKSNLIQEIPEDAFLGLENLNYLDLSDNSITFIHPMAFASLEKLEHLNLISNMFPTLPHEGLSSLITLQTTENKYLLDIPPPDALPRIQHVVTSYGYHCCLYLGLDRVEPPPLTETIKWLSDSHLPGGSDHDFSDYDNGSWFSSIAMMETPSVRRSSHYDNSDYWQSSLDVPDSYYMADTGSAAFIQPSYNISCKPLPGPFLPCHDLFGSWFLRVSVWFVFLLAIIGNATVIFVIFLSHSKMDVPRFLICNLASADFAMGLYLTILASKDAASLGVFRQTAVQWQLGNGCRVAGFLAVFSSELSIYTLTTITLERFYAIKHAMHLEKRLKLRRAVIIMAIGWIFAITIATLPLLKYGINHYRYAVCLPVKVDDTKSLIYVATIMISNGLAFVIIMLCYTSIYCSIQGSHAWNSNDSRVARRMSLLVFTDFICWAPFAIFALASAFGKDLIPLAGSKVLIVFVLPVNSCANPFLYTLLTKQFKKDCRTIWRRVATHTVLRRRSLRSAATISIGRQLQASNTMQTVRTPFQQSSVSQEGILGDYNGVVGGDRNTTNEILETSTSIPGHSVAPRPSFQYQLSADSFANMLSPEMSITDQDQSRRGSGSPLIDKLGNGKPCSPKKVQTGWTRFSLRRKLGIPFLKRSERGKDVSMTVANYDRDNLQNHAKRKASVDVSKQRRLDDLIERSQEVSPATSPMENHEFFNSPNRNENNDNADNFNDASSYHTAFCESPARTAATPKLSFSRRSTVEEAEMCQLMDSTPRRTSVDPHLKDHEDETSRFVTSFCTRDSVDVDLDEELGVDIVAETNDEDINWTSQSDSPEKGNSHNGHQSHLGPIPSITIEHLSPVHSQRILNQNIEDCGKDKQEPMLQIFGAYETRHIGPKESTV</sequence>
<evidence type="ECO:0000256" key="11">
    <source>
        <dbReference type="SAM" id="MobiDB-lite"/>
    </source>
</evidence>
<dbReference type="SUPFAM" id="SSF52058">
    <property type="entry name" value="L domain-like"/>
    <property type="match status" value="1"/>
</dbReference>
<dbReference type="GO" id="GO:0009755">
    <property type="term" value="P:hormone-mediated signaling pathway"/>
    <property type="evidence" value="ECO:0000318"/>
    <property type="project" value="GO_Central"/>
</dbReference>
<keyword evidence="9" id="KW-0675">Receptor</keyword>
<dbReference type="InterPro" id="IPR003591">
    <property type="entry name" value="Leu-rich_rpt_typical-subtyp"/>
</dbReference>
<evidence type="ECO:0000313" key="14">
    <source>
        <dbReference type="EnsemblMetazoa" id="XP_030844679"/>
    </source>
</evidence>
<dbReference type="SUPFAM" id="SSF81321">
    <property type="entry name" value="Family A G protein-coupled receptor-like"/>
    <property type="match status" value="1"/>
</dbReference>
<feature type="transmembrane region" description="Helical" evidence="12">
    <location>
        <begin position="579"/>
        <end position="604"/>
    </location>
</feature>
<keyword evidence="6 12" id="KW-1133">Transmembrane helix</keyword>
<keyword evidence="5" id="KW-0677">Repeat</keyword>
<feature type="transmembrane region" description="Helical" evidence="12">
    <location>
        <begin position="449"/>
        <end position="468"/>
    </location>
</feature>
<dbReference type="GO" id="GO:0008528">
    <property type="term" value="F:G protein-coupled peptide receptor activity"/>
    <property type="evidence" value="ECO:0000318"/>
    <property type="project" value="GO_Central"/>
</dbReference>
<dbReference type="InterPro" id="IPR002131">
    <property type="entry name" value="Gphrmn_rcpt_fam"/>
</dbReference>
<accession>A0A7M7P250</accession>
<dbReference type="PRINTS" id="PR00373">
    <property type="entry name" value="GLYCHORMONER"/>
</dbReference>
<dbReference type="InterPro" id="IPR001611">
    <property type="entry name" value="Leu-rich_rpt"/>
</dbReference>
<feature type="domain" description="G-protein coupled receptors family 1 profile" evidence="13">
    <location>
        <begin position="428"/>
        <end position="675"/>
    </location>
</feature>
<dbReference type="KEGG" id="spu:576805"/>
<dbReference type="Proteomes" id="UP000007110">
    <property type="component" value="Unassembled WGS sequence"/>
</dbReference>
<dbReference type="PROSITE" id="PS51450">
    <property type="entry name" value="LRR"/>
    <property type="match status" value="4"/>
</dbReference>
<comment type="subcellular location">
    <subcellularLocation>
        <location evidence="1">Cell membrane</location>
        <topology evidence="1">Multi-pass membrane protein</topology>
    </subcellularLocation>
</comment>
<keyword evidence="10" id="KW-0807">Transducer</keyword>
<evidence type="ECO:0000256" key="9">
    <source>
        <dbReference type="ARBA" id="ARBA00023170"/>
    </source>
</evidence>
<evidence type="ECO:0000256" key="12">
    <source>
        <dbReference type="SAM" id="Phobius"/>
    </source>
</evidence>
<feature type="transmembrane region" description="Helical" evidence="12">
    <location>
        <begin position="493"/>
        <end position="514"/>
    </location>
</feature>
<keyword evidence="7" id="KW-0297">G-protein coupled receptor</keyword>
<evidence type="ECO:0000256" key="1">
    <source>
        <dbReference type="ARBA" id="ARBA00004651"/>
    </source>
</evidence>
<dbReference type="FunFam" id="1.20.1070.10:FF:000156">
    <property type="entry name" value="Lutropin-choriogonadotropic hormone receptor"/>
    <property type="match status" value="1"/>
</dbReference>
<name>A0A7M7P250_STRPU</name>
<evidence type="ECO:0000256" key="6">
    <source>
        <dbReference type="ARBA" id="ARBA00022989"/>
    </source>
</evidence>
<feature type="region of interest" description="Disordered" evidence="11">
    <location>
        <begin position="888"/>
        <end position="919"/>
    </location>
</feature>
<dbReference type="CDD" id="cd15136">
    <property type="entry name" value="7tmA_Glyco_hormone_R"/>
    <property type="match status" value="1"/>
</dbReference>
<dbReference type="Pfam" id="PF00001">
    <property type="entry name" value="7tm_1"/>
    <property type="match status" value="1"/>
</dbReference>
<evidence type="ECO:0000256" key="7">
    <source>
        <dbReference type="ARBA" id="ARBA00023040"/>
    </source>
</evidence>
<dbReference type="PRINTS" id="PR00237">
    <property type="entry name" value="GPCRRHODOPSN"/>
</dbReference>
<reference evidence="14" key="2">
    <citation type="submission" date="2021-01" db="UniProtKB">
        <authorList>
            <consortium name="EnsemblMetazoa"/>
        </authorList>
    </citation>
    <scope>IDENTIFICATION</scope>
</reference>
<evidence type="ECO:0000313" key="15">
    <source>
        <dbReference type="Proteomes" id="UP000007110"/>
    </source>
</evidence>
<protein>
    <recommendedName>
        <fullName evidence="13">G-protein coupled receptors family 1 profile domain-containing protein</fullName>
    </recommendedName>
</protein>
<dbReference type="GO" id="GO:0005886">
    <property type="term" value="C:plasma membrane"/>
    <property type="evidence" value="ECO:0000318"/>
    <property type="project" value="GO_Central"/>
</dbReference>
<keyword evidence="8 12" id="KW-0472">Membrane</keyword>
<keyword evidence="4 12" id="KW-0812">Transmembrane</keyword>
<feature type="transmembrane region" description="Helical" evidence="12">
    <location>
        <begin position="625"/>
        <end position="646"/>
    </location>
</feature>
<dbReference type="InterPro" id="IPR000276">
    <property type="entry name" value="GPCR_Rhodpsn"/>
</dbReference>
<dbReference type="Gene3D" id="1.20.1070.10">
    <property type="entry name" value="Rhodopsin 7-helix transmembrane proteins"/>
    <property type="match status" value="1"/>
</dbReference>
<evidence type="ECO:0000256" key="10">
    <source>
        <dbReference type="ARBA" id="ARBA00023224"/>
    </source>
</evidence>
<keyword evidence="2" id="KW-1003">Cell membrane</keyword>
<evidence type="ECO:0000259" key="13">
    <source>
        <dbReference type="PROSITE" id="PS50262"/>
    </source>
</evidence>
<evidence type="ECO:0000256" key="5">
    <source>
        <dbReference type="ARBA" id="ARBA00022737"/>
    </source>
</evidence>
<dbReference type="Pfam" id="PF13855">
    <property type="entry name" value="LRR_8"/>
    <property type="match status" value="2"/>
</dbReference>
<feature type="compositionally biased region" description="Low complexity" evidence="11">
    <location>
        <begin position="902"/>
        <end position="919"/>
    </location>
</feature>